<dbReference type="Proteomes" id="UP000276770">
    <property type="component" value="Unassembled WGS sequence"/>
</dbReference>
<name>A0A3L7K1H0_9BACI</name>
<dbReference type="EMBL" id="RCVZ01000003">
    <property type="protein sequence ID" value="RLQ96640.1"/>
    <property type="molecule type" value="Genomic_DNA"/>
</dbReference>
<proteinExistence type="predicted"/>
<protein>
    <submittedName>
        <fullName evidence="2">NERD domain-containing protein</fullName>
    </submittedName>
</protein>
<feature type="domain" description="NERD" evidence="1">
    <location>
        <begin position="41"/>
        <end position="157"/>
    </location>
</feature>
<reference evidence="2 3" key="1">
    <citation type="submission" date="2018-10" db="EMBL/GenBank/DDBJ databases">
        <title>Falsibacillus sp. genome draft.</title>
        <authorList>
            <person name="Shi S."/>
        </authorList>
    </citation>
    <scope>NUCLEOTIDE SEQUENCE [LARGE SCALE GENOMIC DNA]</scope>
    <source>
        <strain evidence="2 3">GY 10110</strain>
    </source>
</reference>
<dbReference type="PROSITE" id="PS50965">
    <property type="entry name" value="NERD"/>
    <property type="match status" value="1"/>
</dbReference>
<evidence type="ECO:0000259" key="1">
    <source>
        <dbReference type="PROSITE" id="PS50965"/>
    </source>
</evidence>
<keyword evidence="3" id="KW-1185">Reference proteome</keyword>
<organism evidence="2 3">
    <name type="scientific">Falsibacillus albus</name>
    <dbReference type="NCBI Taxonomy" id="2478915"/>
    <lineage>
        <taxon>Bacteria</taxon>
        <taxon>Bacillati</taxon>
        <taxon>Bacillota</taxon>
        <taxon>Bacilli</taxon>
        <taxon>Bacillales</taxon>
        <taxon>Bacillaceae</taxon>
        <taxon>Falsibacillus</taxon>
    </lineage>
</organism>
<dbReference type="OrthoDB" id="569879at2"/>
<evidence type="ECO:0000313" key="2">
    <source>
        <dbReference type="EMBL" id="RLQ96640.1"/>
    </source>
</evidence>
<dbReference type="Pfam" id="PF08378">
    <property type="entry name" value="NERD"/>
    <property type="match status" value="1"/>
</dbReference>
<dbReference type="RefSeq" id="WP_121679661.1">
    <property type="nucleotide sequence ID" value="NZ_RCVZ01000003.1"/>
</dbReference>
<sequence>MLVKELEKPILLDQLEAFISRILNTYPSWDRANDDFKKVKAGYKGELSLQYPLSYLHHDKYFILHDLRLFTGTHFFQIDVLILSSRFFLILEVKNMVGQICFDTQFEQLVRTIDGKEEGFPNPIKQIQMQCYNLQKWLNRTKYPKVPIETLVVFSNPRSILRTTKHTDDLSKIIIHTPSLLTKIHELEAKYQRNCLSLNKVKHLSSILLENHIPNEINLLERYQSSKDDLIKGVQCPGCKKYPMLKIKRGWHCRYCQLISRDAHLQALRDYLLLVNKKITNNEARDFLNINSRHSVRGLFRSLSIKSIGTKKAARYELAFEKLQIKE</sequence>
<accession>A0A3L7K1H0</accession>
<dbReference type="AlphaFoldDB" id="A0A3L7K1H0"/>
<evidence type="ECO:0000313" key="3">
    <source>
        <dbReference type="Proteomes" id="UP000276770"/>
    </source>
</evidence>
<gene>
    <name evidence="2" type="ORF">D9X91_05925</name>
</gene>
<comment type="caution">
    <text evidence="2">The sequence shown here is derived from an EMBL/GenBank/DDBJ whole genome shotgun (WGS) entry which is preliminary data.</text>
</comment>
<dbReference type="InterPro" id="IPR011528">
    <property type="entry name" value="NERD"/>
</dbReference>